<protein>
    <recommendedName>
        <fullName evidence="2">malate synthase</fullName>
        <ecNumber evidence="2">2.3.3.9</ecNumber>
    </recommendedName>
</protein>
<evidence type="ECO:0000256" key="3">
    <source>
        <dbReference type="ARBA" id="ARBA00022435"/>
    </source>
</evidence>
<dbReference type="InterPro" id="IPR044856">
    <property type="entry name" value="Malate_synth_C_sf"/>
</dbReference>
<dbReference type="AlphaFoldDB" id="A0A918TKT4"/>
<dbReference type="SUPFAM" id="SSF51645">
    <property type="entry name" value="Malate synthase G"/>
    <property type="match status" value="1"/>
</dbReference>
<dbReference type="Pfam" id="PF20659">
    <property type="entry name" value="MS_C"/>
    <property type="match status" value="1"/>
</dbReference>
<keyword evidence="5" id="KW-0808">Transferase</keyword>
<sequence length="661" mass="74063">MKPPHIPAYRSFLSADLLAELWQEREQVQAVEGLRIAPGLRGKFPRIETDEALQFVCELYQEVRAELNTVLENRIADRAFIDRETLACVEKNQGTPYSSPDYQTVIGKKDDAGRIVVGPLPNNAQDLKEIDIPEFLRGDQVTLFGPPDTAKMSINAMNAFNRVGSDEPAIVTELAEAAGQVPRWGADNEDSKTPIMANFLQACENLMGCFDGTLRFEDPKNGKVYQLDDQGLSKPIKRIPGLALPDGNHLLDGNPLPLHLVDFALHLWHNRSRPEALVFYVPKLENEEEAAYLKHLIDCAERHMVAMASGYEFGTIKLFIVFENPRAIFRIREMAAVLHPHFLGGSLGWHDFLASVARLFRHDPNYRIPVKADPNIVINHIRESHKILVEALAPIGAIRIGGMYGVLYEEGNPLSYQVSMVGYIRDVTTQLKRGLNGFWVAHPAFVRIGLALVEAWRRGPESVEKLVRALVTDEGEARSLLKFVFSPDAEGLDSSDPRYCRSVLAATIEVSDVIANDDPEEVRYNIFQALQYICDWLCGNGCVALPATMKTSAGEPVFVRVMDDLATTERSRWELWAEVNHGRVSHELFESLLQEELGFLKAGNDSANKRIQVSWQGDAAKWYPVAAQILRQLVTDPEPVEFATELMLPFTLDTIRKSALE</sequence>
<keyword evidence="3" id="KW-0329">Glyoxylate bypass</keyword>
<feature type="active site" description="Proton acceptor" evidence="7">
    <location>
        <position position="238"/>
    </location>
</feature>
<organism evidence="10 11">
    <name type="scientific">Roseibacillus persicicus</name>
    <dbReference type="NCBI Taxonomy" id="454148"/>
    <lineage>
        <taxon>Bacteria</taxon>
        <taxon>Pseudomonadati</taxon>
        <taxon>Verrucomicrobiota</taxon>
        <taxon>Verrucomicrobiia</taxon>
        <taxon>Verrucomicrobiales</taxon>
        <taxon>Verrucomicrobiaceae</taxon>
        <taxon>Roseibacillus</taxon>
    </lineage>
</organism>
<dbReference type="PANTHER" id="PTHR42902">
    <property type="entry name" value="MALATE SYNTHASE"/>
    <property type="match status" value="1"/>
</dbReference>
<dbReference type="Gene3D" id="3.20.20.360">
    <property type="entry name" value="Malate synthase, domain 3"/>
    <property type="match status" value="1"/>
</dbReference>
<dbReference type="PANTHER" id="PTHR42902:SF1">
    <property type="entry name" value="MALATE SYNTHASE 1-RELATED"/>
    <property type="match status" value="1"/>
</dbReference>
<accession>A0A918TKT4</accession>
<comment type="similarity">
    <text evidence="1">Belongs to the malate synthase family.</text>
</comment>
<dbReference type="GO" id="GO:0005737">
    <property type="term" value="C:cytoplasm"/>
    <property type="evidence" value="ECO:0007669"/>
    <property type="project" value="TreeGrafter"/>
</dbReference>
<name>A0A918TKT4_9BACT</name>
<dbReference type="Proteomes" id="UP000644507">
    <property type="component" value="Unassembled WGS sequence"/>
</dbReference>
<dbReference type="GO" id="GO:0004474">
    <property type="term" value="F:malate synthase activity"/>
    <property type="evidence" value="ECO:0007669"/>
    <property type="project" value="UniProtKB-EC"/>
</dbReference>
<dbReference type="GO" id="GO:0006097">
    <property type="term" value="P:glyoxylate cycle"/>
    <property type="evidence" value="ECO:0007669"/>
    <property type="project" value="UniProtKB-KW"/>
</dbReference>
<evidence type="ECO:0000256" key="7">
    <source>
        <dbReference type="PIRSR" id="PIRSR601465-50"/>
    </source>
</evidence>
<evidence type="ECO:0000256" key="2">
    <source>
        <dbReference type="ARBA" id="ARBA00012636"/>
    </source>
</evidence>
<dbReference type="Pfam" id="PF01274">
    <property type="entry name" value="MS_TIM-barrel"/>
    <property type="match status" value="1"/>
</dbReference>
<evidence type="ECO:0000256" key="1">
    <source>
        <dbReference type="ARBA" id="ARBA00006394"/>
    </source>
</evidence>
<keyword evidence="4" id="KW-0816">Tricarboxylic acid cycle</keyword>
<reference evidence="10" key="1">
    <citation type="journal article" date="2014" name="Int. J. Syst. Evol. Microbiol.">
        <title>Complete genome sequence of Corynebacterium casei LMG S-19264T (=DSM 44701T), isolated from a smear-ripened cheese.</title>
        <authorList>
            <consortium name="US DOE Joint Genome Institute (JGI-PGF)"/>
            <person name="Walter F."/>
            <person name="Albersmeier A."/>
            <person name="Kalinowski J."/>
            <person name="Ruckert C."/>
        </authorList>
    </citation>
    <scope>NUCLEOTIDE SEQUENCE</scope>
    <source>
        <strain evidence="10">KCTC 12988</strain>
    </source>
</reference>
<comment type="catalytic activity">
    <reaction evidence="6">
        <text>glyoxylate + acetyl-CoA + H2O = (S)-malate + CoA + H(+)</text>
        <dbReference type="Rhea" id="RHEA:18181"/>
        <dbReference type="ChEBI" id="CHEBI:15377"/>
        <dbReference type="ChEBI" id="CHEBI:15378"/>
        <dbReference type="ChEBI" id="CHEBI:15589"/>
        <dbReference type="ChEBI" id="CHEBI:36655"/>
        <dbReference type="ChEBI" id="CHEBI:57287"/>
        <dbReference type="ChEBI" id="CHEBI:57288"/>
        <dbReference type="EC" id="2.3.3.9"/>
    </reaction>
</comment>
<evidence type="ECO:0000259" key="9">
    <source>
        <dbReference type="Pfam" id="PF20659"/>
    </source>
</evidence>
<evidence type="ECO:0000256" key="6">
    <source>
        <dbReference type="ARBA" id="ARBA00047918"/>
    </source>
</evidence>
<dbReference type="InterPro" id="IPR006252">
    <property type="entry name" value="Malate_synthA"/>
</dbReference>
<dbReference type="Gene3D" id="1.20.1220.12">
    <property type="entry name" value="Malate synthase, domain III"/>
    <property type="match status" value="1"/>
</dbReference>
<keyword evidence="11" id="KW-1185">Reference proteome</keyword>
<evidence type="ECO:0000313" key="11">
    <source>
        <dbReference type="Proteomes" id="UP000644507"/>
    </source>
</evidence>
<evidence type="ECO:0000256" key="5">
    <source>
        <dbReference type="ARBA" id="ARBA00022679"/>
    </source>
</evidence>
<reference evidence="10" key="2">
    <citation type="submission" date="2020-09" db="EMBL/GenBank/DDBJ databases">
        <authorList>
            <person name="Sun Q."/>
            <person name="Kim S."/>
        </authorList>
    </citation>
    <scope>NUCLEOTIDE SEQUENCE</scope>
    <source>
        <strain evidence="10">KCTC 12988</strain>
    </source>
</reference>
<feature type="active site" description="Proton donor" evidence="7">
    <location>
        <position position="564"/>
    </location>
</feature>
<dbReference type="InterPro" id="IPR046363">
    <property type="entry name" value="MS_N_TIM-barrel_dom"/>
</dbReference>
<dbReference type="RefSeq" id="WP_189569646.1">
    <property type="nucleotide sequence ID" value="NZ_BMXI01000007.1"/>
</dbReference>
<gene>
    <name evidence="10" type="primary">aceB</name>
    <name evidence="10" type="ORF">GCM10007100_18390</name>
</gene>
<dbReference type="EMBL" id="BMXI01000007">
    <property type="protein sequence ID" value="GHC52420.1"/>
    <property type="molecule type" value="Genomic_DNA"/>
</dbReference>
<feature type="domain" description="Malate synthase C-terminal" evidence="9">
    <location>
        <begin position="520"/>
        <end position="645"/>
    </location>
</feature>
<dbReference type="InterPro" id="IPR048355">
    <property type="entry name" value="MS_C"/>
</dbReference>
<dbReference type="InterPro" id="IPR001465">
    <property type="entry name" value="Malate_synthase_TIM"/>
</dbReference>
<comment type="caution">
    <text evidence="10">The sequence shown here is derived from an EMBL/GenBank/DDBJ whole genome shotgun (WGS) entry which is preliminary data.</text>
</comment>
<proteinExistence type="inferred from homology"/>
<dbReference type="GO" id="GO:0006099">
    <property type="term" value="P:tricarboxylic acid cycle"/>
    <property type="evidence" value="ECO:0007669"/>
    <property type="project" value="UniProtKB-KW"/>
</dbReference>
<evidence type="ECO:0000256" key="4">
    <source>
        <dbReference type="ARBA" id="ARBA00022532"/>
    </source>
</evidence>
<dbReference type="EC" id="2.3.3.9" evidence="2"/>
<feature type="domain" description="Malate synthase TIM barrel" evidence="8">
    <location>
        <begin position="238"/>
        <end position="451"/>
    </location>
</feature>
<evidence type="ECO:0000313" key="10">
    <source>
        <dbReference type="EMBL" id="GHC52420.1"/>
    </source>
</evidence>
<dbReference type="InterPro" id="IPR011076">
    <property type="entry name" value="Malate_synth_sf"/>
</dbReference>
<evidence type="ECO:0000259" key="8">
    <source>
        <dbReference type="Pfam" id="PF01274"/>
    </source>
</evidence>